<reference evidence="1 2" key="1">
    <citation type="submission" date="2024-05" db="EMBL/GenBank/DDBJ databases">
        <title>Haplotype-resolved chromosome-level genome assembly of Huyou (Citrus changshanensis).</title>
        <authorList>
            <person name="Miao C."/>
            <person name="Chen W."/>
            <person name="Wu Y."/>
            <person name="Wang L."/>
            <person name="Zhao S."/>
            <person name="Grierson D."/>
            <person name="Xu C."/>
            <person name="Chen K."/>
        </authorList>
    </citation>
    <scope>NUCLEOTIDE SEQUENCE [LARGE SCALE GENOMIC DNA]</scope>
    <source>
        <strain evidence="1">01-14</strain>
        <tissue evidence="1">Leaf</tissue>
    </source>
</reference>
<dbReference type="EMBL" id="JBCGBO010000003">
    <property type="protein sequence ID" value="KAK9216564.1"/>
    <property type="molecule type" value="Genomic_DNA"/>
</dbReference>
<evidence type="ECO:0000313" key="2">
    <source>
        <dbReference type="Proteomes" id="UP001428341"/>
    </source>
</evidence>
<gene>
    <name evidence="1" type="ORF">WN944_008573</name>
</gene>
<accession>A0AAP0MQH8</accession>
<comment type="caution">
    <text evidence="1">The sequence shown here is derived from an EMBL/GenBank/DDBJ whole genome shotgun (WGS) entry which is preliminary data.</text>
</comment>
<evidence type="ECO:0000313" key="1">
    <source>
        <dbReference type="EMBL" id="KAK9216564.1"/>
    </source>
</evidence>
<proteinExistence type="predicted"/>
<dbReference type="Proteomes" id="UP001428341">
    <property type="component" value="Unassembled WGS sequence"/>
</dbReference>
<protein>
    <submittedName>
        <fullName evidence="1">Uncharacterized protein</fullName>
    </submittedName>
</protein>
<sequence length="69" mass="7804">MALILFAQSDASDNISRFLSRRLHGFHAHDSDSSSQCTLKPTTTTVQSHAKRRIQLLISRYVDRSDSPM</sequence>
<keyword evidence="2" id="KW-1185">Reference proteome</keyword>
<name>A0AAP0MQH8_9ROSI</name>
<organism evidence="1 2">
    <name type="scientific">Citrus x changshan-huyou</name>
    <dbReference type="NCBI Taxonomy" id="2935761"/>
    <lineage>
        <taxon>Eukaryota</taxon>
        <taxon>Viridiplantae</taxon>
        <taxon>Streptophyta</taxon>
        <taxon>Embryophyta</taxon>
        <taxon>Tracheophyta</taxon>
        <taxon>Spermatophyta</taxon>
        <taxon>Magnoliopsida</taxon>
        <taxon>eudicotyledons</taxon>
        <taxon>Gunneridae</taxon>
        <taxon>Pentapetalae</taxon>
        <taxon>rosids</taxon>
        <taxon>malvids</taxon>
        <taxon>Sapindales</taxon>
        <taxon>Rutaceae</taxon>
        <taxon>Aurantioideae</taxon>
        <taxon>Citrus</taxon>
    </lineage>
</organism>
<dbReference type="AlphaFoldDB" id="A0AAP0MQH8"/>